<dbReference type="PANTHER" id="PTHR30055">
    <property type="entry name" value="HTH-TYPE TRANSCRIPTIONAL REGULATOR RUTR"/>
    <property type="match status" value="1"/>
</dbReference>
<keyword evidence="6" id="KW-1185">Reference proteome</keyword>
<gene>
    <name evidence="5" type="ORF">LZC95_36575</name>
</gene>
<evidence type="ECO:0000256" key="3">
    <source>
        <dbReference type="SAM" id="MobiDB-lite"/>
    </source>
</evidence>
<dbReference type="EMBL" id="CP089982">
    <property type="protein sequence ID" value="WXA91953.1"/>
    <property type="molecule type" value="Genomic_DNA"/>
</dbReference>
<dbReference type="Pfam" id="PF18556">
    <property type="entry name" value="TetR_C_35"/>
    <property type="match status" value="1"/>
</dbReference>
<accession>A0ABZ2JZN5</accession>
<feature type="DNA-binding region" description="H-T-H motif" evidence="2">
    <location>
        <begin position="43"/>
        <end position="62"/>
    </location>
</feature>
<evidence type="ECO:0000259" key="4">
    <source>
        <dbReference type="PROSITE" id="PS50977"/>
    </source>
</evidence>
<evidence type="ECO:0000256" key="1">
    <source>
        <dbReference type="ARBA" id="ARBA00023125"/>
    </source>
</evidence>
<dbReference type="Pfam" id="PF00440">
    <property type="entry name" value="TetR_N"/>
    <property type="match status" value="1"/>
</dbReference>
<dbReference type="InterPro" id="IPR040611">
    <property type="entry name" value="AlkX_C"/>
</dbReference>
<dbReference type="InterPro" id="IPR009057">
    <property type="entry name" value="Homeodomain-like_sf"/>
</dbReference>
<evidence type="ECO:0000313" key="5">
    <source>
        <dbReference type="EMBL" id="WXA91953.1"/>
    </source>
</evidence>
<dbReference type="PRINTS" id="PR00455">
    <property type="entry name" value="HTHTETR"/>
</dbReference>
<evidence type="ECO:0000313" key="6">
    <source>
        <dbReference type="Proteomes" id="UP001379533"/>
    </source>
</evidence>
<dbReference type="Gene3D" id="1.10.357.10">
    <property type="entry name" value="Tetracycline Repressor, domain 2"/>
    <property type="match status" value="1"/>
</dbReference>
<evidence type="ECO:0000256" key="2">
    <source>
        <dbReference type="PROSITE-ProRule" id="PRU00335"/>
    </source>
</evidence>
<dbReference type="PROSITE" id="PS50977">
    <property type="entry name" value="HTH_TETR_2"/>
    <property type="match status" value="1"/>
</dbReference>
<name>A0ABZ2JZN5_9BACT</name>
<sequence length="209" mass="23194">MKASAKSKAAPSIDTEKDEDDVGTRILDAARDHFALVGLRRTSMEDVAKRAGISRITVYRRFPNKGELTQAVMLREARLAFGKIEDGLHEASLEDALVEGFVRTLQIGRTHPLVTGLLATEPEVILPYFTIDASPILATATAFLADRLRRKTRELDHATAVPIAEVLVRMTVSFLLTPKGAVDLSSEKQIRAFARRYIVKWVRAWVPVS</sequence>
<dbReference type="PANTHER" id="PTHR30055:SF153">
    <property type="entry name" value="HTH-TYPE TRANSCRIPTIONAL REPRESSOR RV3405C"/>
    <property type="match status" value="1"/>
</dbReference>
<dbReference type="InterPro" id="IPR001647">
    <property type="entry name" value="HTH_TetR"/>
</dbReference>
<feature type="region of interest" description="Disordered" evidence="3">
    <location>
        <begin position="1"/>
        <end position="20"/>
    </location>
</feature>
<feature type="domain" description="HTH tetR-type" evidence="4">
    <location>
        <begin position="20"/>
        <end position="80"/>
    </location>
</feature>
<dbReference type="InterPro" id="IPR050109">
    <property type="entry name" value="HTH-type_TetR-like_transc_reg"/>
</dbReference>
<proteinExistence type="predicted"/>
<feature type="compositionally biased region" description="Low complexity" evidence="3">
    <location>
        <begin position="1"/>
        <end position="12"/>
    </location>
</feature>
<protein>
    <submittedName>
        <fullName evidence="5">TetR family transcriptional regulator</fullName>
    </submittedName>
</protein>
<keyword evidence="1 2" id="KW-0238">DNA-binding</keyword>
<organism evidence="5 6">
    <name type="scientific">Pendulispora brunnea</name>
    <dbReference type="NCBI Taxonomy" id="2905690"/>
    <lineage>
        <taxon>Bacteria</taxon>
        <taxon>Pseudomonadati</taxon>
        <taxon>Myxococcota</taxon>
        <taxon>Myxococcia</taxon>
        <taxon>Myxococcales</taxon>
        <taxon>Sorangiineae</taxon>
        <taxon>Pendulisporaceae</taxon>
        <taxon>Pendulispora</taxon>
    </lineage>
</organism>
<reference evidence="5 6" key="1">
    <citation type="submission" date="2021-12" db="EMBL/GenBank/DDBJ databases">
        <title>Discovery of the Pendulisporaceae a myxobacterial family with distinct sporulation behavior and unique specialized metabolism.</title>
        <authorList>
            <person name="Garcia R."/>
            <person name="Popoff A."/>
            <person name="Bader C.D."/>
            <person name="Loehr J."/>
            <person name="Walesch S."/>
            <person name="Walt C."/>
            <person name="Boldt J."/>
            <person name="Bunk B."/>
            <person name="Haeckl F.J.F.P.J."/>
            <person name="Gunesch A.P."/>
            <person name="Birkelbach J."/>
            <person name="Nuebel U."/>
            <person name="Pietschmann T."/>
            <person name="Bach T."/>
            <person name="Mueller R."/>
        </authorList>
    </citation>
    <scope>NUCLEOTIDE SEQUENCE [LARGE SCALE GENOMIC DNA]</scope>
    <source>
        <strain evidence="5 6">MSr12523</strain>
    </source>
</reference>
<dbReference type="Proteomes" id="UP001379533">
    <property type="component" value="Chromosome"/>
</dbReference>
<dbReference type="SUPFAM" id="SSF46689">
    <property type="entry name" value="Homeodomain-like"/>
    <property type="match status" value="1"/>
</dbReference>
<dbReference type="RefSeq" id="WP_394842570.1">
    <property type="nucleotide sequence ID" value="NZ_CP089982.1"/>
</dbReference>